<dbReference type="SUPFAM" id="SSF109604">
    <property type="entry name" value="HD-domain/PDEase-like"/>
    <property type="match status" value="1"/>
</dbReference>
<dbReference type="Pfam" id="PF01966">
    <property type="entry name" value="HD"/>
    <property type="match status" value="1"/>
</dbReference>
<reference evidence="2" key="1">
    <citation type="submission" date="2022-06" db="EMBL/GenBank/DDBJ databases">
        <title>Alkalicoccobacillus porphyridii sp. nov., isolated from a marine red alga, Porphyridium purpureum and reclassification of Shouchella plakortidis and Shouchella gibsonii as Alkalicoccobacillus plakortidis comb. nov. and Alkalicoccobacillus gibsonii comb. nov.</title>
        <authorList>
            <person name="Kim K.H."/>
            <person name="Lee J.K."/>
            <person name="Han D.M."/>
            <person name="Baek J.H."/>
            <person name="Jeon C.O."/>
        </authorList>
    </citation>
    <scope>NUCLEOTIDE SEQUENCE</scope>
    <source>
        <strain evidence="2">DSM 19153</strain>
    </source>
</reference>
<dbReference type="EMBL" id="JAMQJY010000002">
    <property type="protein sequence ID" value="MCM2676630.1"/>
    <property type="molecule type" value="Genomic_DNA"/>
</dbReference>
<dbReference type="Proteomes" id="UP001203665">
    <property type="component" value="Unassembled WGS sequence"/>
</dbReference>
<organism evidence="2 3">
    <name type="scientific">Alkalicoccobacillus plakortidis</name>
    <dbReference type="NCBI Taxonomy" id="444060"/>
    <lineage>
        <taxon>Bacteria</taxon>
        <taxon>Bacillati</taxon>
        <taxon>Bacillota</taxon>
        <taxon>Bacilli</taxon>
        <taxon>Bacillales</taxon>
        <taxon>Bacillaceae</taxon>
        <taxon>Alkalicoccobacillus</taxon>
    </lineage>
</organism>
<dbReference type="InterPro" id="IPR050135">
    <property type="entry name" value="dGTPase-like"/>
</dbReference>
<dbReference type="InterPro" id="IPR006674">
    <property type="entry name" value="HD_domain"/>
</dbReference>
<dbReference type="RefSeq" id="WP_251609467.1">
    <property type="nucleotide sequence ID" value="NZ_JAMQJY010000002.1"/>
</dbReference>
<evidence type="ECO:0000313" key="2">
    <source>
        <dbReference type="EMBL" id="MCM2676630.1"/>
    </source>
</evidence>
<protein>
    <submittedName>
        <fullName evidence="2">HD domain-containing protein</fullName>
    </submittedName>
</protein>
<feature type="domain" description="HD/PDEase" evidence="1">
    <location>
        <begin position="46"/>
        <end position="123"/>
    </location>
</feature>
<evidence type="ECO:0000313" key="3">
    <source>
        <dbReference type="Proteomes" id="UP001203665"/>
    </source>
</evidence>
<keyword evidence="3" id="KW-1185">Reference proteome</keyword>
<gene>
    <name evidence="2" type="ORF">NDM98_14905</name>
</gene>
<dbReference type="Gene3D" id="1.10.3210.10">
    <property type="entry name" value="Hypothetical protein af1432"/>
    <property type="match status" value="1"/>
</dbReference>
<dbReference type="CDD" id="cd00077">
    <property type="entry name" value="HDc"/>
    <property type="match status" value="1"/>
</dbReference>
<name>A0ABT0XLP1_9BACI</name>
<evidence type="ECO:0000259" key="1">
    <source>
        <dbReference type="SMART" id="SM00471"/>
    </source>
</evidence>
<comment type="caution">
    <text evidence="2">The sequence shown here is derived from an EMBL/GenBank/DDBJ whole genome shotgun (WGS) entry which is preliminary data.</text>
</comment>
<accession>A0ABT0XLP1</accession>
<proteinExistence type="predicted"/>
<dbReference type="InterPro" id="IPR003607">
    <property type="entry name" value="HD/PDEase_dom"/>
</dbReference>
<dbReference type="SMART" id="SM00471">
    <property type="entry name" value="HDc"/>
    <property type="match status" value="1"/>
</dbReference>
<dbReference type="PANTHER" id="PTHR11373">
    <property type="entry name" value="DEOXYNUCLEOSIDE TRIPHOSPHATE TRIPHOSPHOHYDROLASE"/>
    <property type="match status" value="1"/>
</dbReference>
<sequence length="314" mass="35509">MMNVRNEPLYPGIQPTPLELDLIQSSYLRRLKHLAHYGAGSFVSPVTHSRFEHTIGVWKLAAYFFPEHHLLRASALLHDIGHLPFSHAVERTLGYNHHQLTLKYIQSNDISSRLKKAGISTDDVCHLLTNQSPLTGTDLVLGLDHLDSFIRDTYMMSDLNRDPSEILTNLSCTEKGISTDQQTAEWLLSIIVKDHTYMHAPMLKAADRLLAEAVHLHWFSVKQDFSFLIDAQVTAQLIQSPNAKARSIIQALLFEPNRIHVSETITGTGYVVPKGKIYHRLPLINGDEMTQTDQASTFATELESMLKEYEVCLK</sequence>
<dbReference type="PANTHER" id="PTHR11373:SF4">
    <property type="entry name" value="DEOXYNUCLEOSIDE TRIPHOSPHATE TRIPHOSPHOHYDROLASE SAMHD1"/>
    <property type="match status" value="1"/>
</dbReference>